<comment type="caution">
    <text evidence="1">The sequence shown here is derived from an EMBL/GenBank/DDBJ whole genome shotgun (WGS) entry which is preliminary data.</text>
</comment>
<evidence type="ECO:0000313" key="3">
    <source>
        <dbReference type="Proteomes" id="UP000663882"/>
    </source>
</evidence>
<sequence>MLSHLKLLFEHLSQALPRFQTFEVINQFAQKKKINTIINTIEFPHLSLFILHNIHINYAEQLLCQSRLIERVIRDDPLLIIIYQNQQQTRDNCSKVKTLPIVELWLEPISIHLNFFPCLHSEIVEEC</sequence>
<dbReference type="EMBL" id="CAJOAX010009198">
    <property type="protein sequence ID" value="CAF4051404.1"/>
    <property type="molecule type" value="Genomic_DNA"/>
</dbReference>
<dbReference type="OrthoDB" id="10055405at2759"/>
<dbReference type="EMBL" id="CAJNOO010004996">
    <property type="protein sequence ID" value="CAF1400405.1"/>
    <property type="molecule type" value="Genomic_DNA"/>
</dbReference>
<accession>A0A815L148</accession>
<reference evidence="1" key="1">
    <citation type="submission" date="2021-02" db="EMBL/GenBank/DDBJ databases">
        <authorList>
            <person name="Nowell W R."/>
        </authorList>
    </citation>
    <scope>NUCLEOTIDE SEQUENCE</scope>
</reference>
<dbReference type="Proteomes" id="UP000663882">
    <property type="component" value="Unassembled WGS sequence"/>
</dbReference>
<protein>
    <submittedName>
        <fullName evidence="1">Uncharacterized protein</fullName>
    </submittedName>
</protein>
<gene>
    <name evidence="2" type="ORF">OTI717_LOCUS31659</name>
    <name evidence="1" type="ORF">RFH988_LOCUS34817</name>
</gene>
<dbReference type="Proteomes" id="UP000663823">
    <property type="component" value="Unassembled WGS sequence"/>
</dbReference>
<name>A0A815L148_9BILA</name>
<organism evidence="1 3">
    <name type="scientific">Rotaria sordida</name>
    <dbReference type="NCBI Taxonomy" id="392033"/>
    <lineage>
        <taxon>Eukaryota</taxon>
        <taxon>Metazoa</taxon>
        <taxon>Spiralia</taxon>
        <taxon>Gnathifera</taxon>
        <taxon>Rotifera</taxon>
        <taxon>Eurotatoria</taxon>
        <taxon>Bdelloidea</taxon>
        <taxon>Philodinida</taxon>
        <taxon>Philodinidae</taxon>
        <taxon>Rotaria</taxon>
    </lineage>
</organism>
<dbReference type="AlphaFoldDB" id="A0A815L148"/>
<proteinExistence type="predicted"/>
<evidence type="ECO:0000313" key="2">
    <source>
        <dbReference type="EMBL" id="CAF4051404.1"/>
    </source>
</evidence>
<evidence type="ECO:0000313" key="1">
    <source>
        <dbReference type="EMBL" id="CAF1400405.1"/>
    </source>
</evidence>